<feature type="transmembrane region" description="Helical" evidence="1">
    <location>
        <begin position="61"/>
        <end position="80"/>
    </location>
</feature>
<evidence type="ECO:0000256" key="1">
    <source>
        <dbReference type="SAM" id="Phobius"/>
    </source>
</evidence>
<dbReference type="Pfam" id="PF20619">
    <property type="entry name" value="DUF6804"/>
    <property type="match status" value="1"/>
</dbReference>
<gene>
    <name evidence="2" type="ORF">ABFY20_19940</name>
</gene>
<dbReference type="InterPro" id="IPR046548">
    <property type="entry name" value="DUF6804"/>
</dbReference>
<sequence>MTARATRTRYIRPGMLPAVLGAIVLLATIGIIHTDFYLYARYAVSILALIVVVIAIQHRKWWWGLPMVPLAVIWNPAWPFGFEEELWQVLVLIGSAVFIATGVVFRVIDTSEPPPHRRRR</sequence>
<proteinExistence type="predicted"/>
<feature type="transmembrane region" description="Helical" evidence="1">
    <location>
        <begin position="39"/>
        <end position="56"/>
    </location>
</feature>
<name>A0AB39BM89_9MICO</name>
<geneLocation type="plasmid" evidence="2">
    <name>unnamed1</name>
</geneLocation>
<evidence type="ECO:0000313" key="2">
    <source>
        <dbReference type="EMBL" id="XDI07515.1"/>
    </source>
</evidence>
<keyword evidence="1" id="KW-0472">Membrane</keyword>
<keyword evidence="1" id="KW-0812">Transmembrane</keyword>
<feature type="transmembrane region" description="Helical" evidence="1">
    <location>
        <begin position="14"/>
        <end position="33"/>
    </location>
</feature>
<protein>
    <submittedName>
        <fullName evidence="2">DUF6804 family protein</fullName>
    </submittedName>
</protein>
<dbReference type="AlphaFoldDB" id="A0AB39BM89"/>
<reference evidence="2" key="1">
    <citation type="submission" date="2024-05" db="EMBL/GenBank/DDBJ databases">
        <title>Herbiconiux sp. A18JL235.</title>
        <authorList>
            <person name="Zhang G."/>
        </authorList>
    </citation>
    <scope>NUCLEOTIDE SEQUENCE</scope>
    <source>
        <strain evidence="2">A18JL235</strain>
        <plasmid evidence="2">unnamed1</plasmid>
    </source>
</reference>
<feature type="transmembrane region" description="Helical" evidence="1">
    <location>
        <begin position="86"/>
        <end position="108"/>
    </location>
</feature>
<keyword evidence="2" id="KW-0614">Plasmid</keyword>
<dbReference type="RefSeq" id="WP_368499880.1">
    <property type="nucleotide sequence ID" value="NZ_CP162512.1"/>
</dbReference>
<accession>A0AB39BM89</accession>
<organism evidence="2">
    <name type="scientific">Herbiconiux sp. A18JL235</name>
    <dbReference type="NCBI Taxonomy" id="3152363"/>
    <lineage>
        <taxon>Bacteria</taxon>
        <taxon>Bacillati</taxon>
        <taxon>Actinomycetota</taxon>
        <taxon>Actinomycetes</taxon>
        <taxon>Micrococcales</taxon>
        <taxon>Microbacteriaceae</taxon>
        <taxon>Herbiconiux</taxon>
    </lineage>
</organism>
<keyword evidence="1" id="KW-1133">Transmembrane helix</keyword>
<dbReference type="EMBL" id="CP162512">
    <property type="protein sequence ID" value="XDI07515.1"/>
    <property type="molecule type" value="Genomic_DNA"/>
</dbReference>